<dbReference type="GO" id="GO:0016209">
    <property type="term" value="F:antioxidant activity"/>
    <property type="evidence" value="ECO:0007669"/>
    <property type="project" value="InterPro"/>
</dbReference>
<dbReference type="EMBL" id="RAPK01000007">
    <property type="protein sequence ID" value="RKD75648.1"/>
    <property type="molecule type" value="Genomic_DNA"/>
</dbReference>
<proteinExistence type="predicted"/>
<gene>
    <name evidence="7" type="ORF">ATL39_1349</name>
</gene>
<comment type="subcellular location">
    <subcellularLocation>
        <location evidence="1">Cell envelope</location>
    </subcellularLocation>
</comment>
<comment type="caution">
    <text evidence="7">The sequence shown here is derived from an EMBL/GenBank/DDBJ whole genome shotgun (WGS) entry which is preliminary data.</text>
</comment>
<reference evidence="7 8" key="1">
    <citation type="submission" date="2018-09" db="EMBL/GenBank/DDBJ databases">
        <title>Genomic Encyclopedia of Archaeal and Bacterial Type Strains, Phase II (KMG-II): from individual species to whole genera.</title>
        <authorList>
            <person name="Goeker M."/>
        </authorList>
    </citation>
    <scope>NUCLEOTIDE SEQUENCE [LARGE SCALE GENOMIC DNA]</scope>
    <source>
        <strain evidence="7 8">DSM 17008</strain>
    </source>
</reference>
<accession>A0A419V6S9</accession>
<dbReference type="Gene3D" id="3.40.30.10">
    <property type="entry name" value="Glutaredoxin"/>
    <property type="match status" value="1"/>
</dbReference>
<evidence type="ECO:0000256" key="4">
    <source>
        <dbReference type="ARBA" id="ARBA00023157"/>
    </source>
</evidence>
<dbReference type="PANTHER" id="PTHR42852">
    <property type="entry name" value="THIOL:DISULFIDE INTERCHANGE PROTEIN DSBE"/>
    <property type="match status" value="1"/>
</dbReference>
<dbReference type="OrthoDB" id="25753at2"/>
<dbReference type="PROSITE" id="PS51352">
    <property type="entry name" value="THIOREDOXIN_2"/>
    <property type="match status" value="1"/>
</dbReference>
<protein>
    <submittedName>
        <fullName evidence="7">Peroxiredoxin</fullName>
    </submittedName>
</protein>
<evidence type="ECO:0000313" key="7">
    <source>
        <dbReference type="EMBL" id="RKD75648.1"/>
    </source>
</evidence>
<dbReference type="GO" id="GO:0016491">
    <property type="term" value="F:oxidoreductase activity"/>
    <property type="evidence" value="ECO:0007669"/>
    <property type="project" value="InterPro"/>
</dbReference>
<dbReference type="GO" id="GO:0030313">
    <property type="term" value="C:cell envelope"/>
    <property type="evidence" value="ECO:0007669"/>
    <property type="project" value="UniProtKB-SubCell"/>
</dbReference>
<dbReference type="InterPro" id="IPR017937">
    <property type="entry name" value="Thioredoxin_CS"/>
</dbReference>
<keyword evidence="3" id="KW-0735">Signal-anchor</keyword>
<dbReference type="GO" id="GO:0017004">
    <property type="term" value="P:cytochrome complex assembly"/>
    <property type="evidence" value="ECO:0007669"/>
    <property type="project" value="UniProtKB-KW"/>
</dbReference>
<dbReference type="CDD" id="cd02966">
    <property type="entry name" value="TlpA_like_family"/>
    <property type="match status" value="1"/>
</dbReference>
<evidence type="ECO:0000259" key="6">
    <source>
        <dbReference type="PROSITE" id="PS51352"/>
    </source>
</evidence>
<dbReference type="InterPro" id="IPR036249">
    <property type="entry name" value="Thioredoxin-like_sf"/>
</dbReference>
<keyword evidence="8" id="KW-1185">Reference proteome</keyword>
<dbReference type="InterPro" id="IPR013766">
    <property type="entry name" value="Thioredoxin_domain"/>
</dbReference>
<sequence>MNKKKRRFIMRLSILSILAVVLGYVFYTNFISGEQMAVTEGETAPNFQLTNMEGEQVQLEDYRGKGVFLNFWGTYCPPCEKEMPYMESQHQAFENRGVEVLAVNVAETELVVSRFSDRHQLSFPIVLDKNRNVVDSYGIGPLPSTFLIDENGVVQDIITGSMTEETIREYMEQIEPA</sequence>
<keyword evidence="2" id="KW-0201">Cytochrome c-type biogenesis</keyword>
<dbReference type="InterPro" id="IPR050553">
    <property type="entry name" value="Thioredoxin_ResA/DsbE_sf"/>
</dbReference>
<dbReference type="Pfam" id="PF00578">
    <property type="entry name" value="AhpC-TSA"/>
    <property type="match status" value="1"/>
</dbReference>
<organism evidence="7 8">
    <name type="scientific">Sinobaca qinghaiensis</name>
    <dbReference type="NCBI Taxonomy" id="342944"/>
    <lineage>
        <taxon>Bacteria</taxon>
        <taxon>Bacillati</taxon>
        <taxon>Bacillota</taxon>
        <taxon>Bacilli</taxon>
        <taxon>Bacillales</taxon>
        <taxon>Sporolactobacillaceae</taxon>
        <taxon>Sinobaca</taxon>
    </lineage>
</organism>
<keyword evidence="3" id="KW-0812">Transmembrane</keyword>
<dbReference type="PANTHER" id="PTHR42852:SF6">
    <property type="entry name" value="THIOL:DISULFIDE INTERCHANGE PROTEIN DSBE"/>
    <property type="match status" value="1"/>
</dbReference>
<evidence type="ECO:0000313" key="8">
    <source>
        <dbReference type="Proteomes" id="UP000285120"/>
    </source>
</evidence>
<evidence type="ECO:0000256" key="5">
    <source>
        <dbReference type="ARBA" id="ARBA00023284"/>
    </source>
</evidence>
<dbReference type="SUPFAM" id="SSF52833">
    <property type="entry name" value="Thioredoxin-like"/>
    <property type="match status" value="1"/>
</dbReference>
<evidence type="ECO:0000256" key="3">
    <source>
        <dbReference type="ARBA" id="ARBA00022968"/>
    </source>
</evidence>
<feature type="domain" description="Thioredoxin" evidence="6">
    <location>
        <begin position="38"/>
        <end position="176"/>
    </location>
</feature>
<dbReference type="RefSeq" id="WP_120192511.1">
    <property type="nucleotide sequence ID" value="NZ_RAPK01000007.1"/>
</dbReference>
<evidence type="ECO:0000256" key="2">
    <source>
        <dbReference type="ARBA" id="ARBA00022748"/>
    </source>
</evidence>
<evidence type="ECO:0000256" key="1">
    <source>
        <dbReference type="ARBA" id="ARBA00004196"/>
    </source>
</evidence>
<dbReference type="NCBIfam" id="NF002854">
    <property type="entry name" value="PRK03147.1"/>
    <property type="match status" value="1"/>
</dbReference>
<keyword evidence="4" id="KW-1015">Disulfide bond</keyword>
<dbReference type="InterPro" id="IPR000866">
    <property type="entry name" value="AhpC/TSA"/>
</dbReference>
<dbReference type="Proteomes" id="UP000285120">
    <property type="component" value="Unassembled WGS sequence"/>
</dbReference>
<keyword evidence="5" id="KW-0676">Redox-active center</keyword>
<dbReference type="PROSITE" id="PS00194">
    <property type="entry name" value="THIOREDOXIN_1"/>
    <property type="match status" value="1"/>
</dbReference>
<dbReference type="AlphaFoldDB" id="A0A419V6S9"/>
<name>A0A419V6S9_9BACL</name>